<feature type="compositionally biased region" description="Polar residues" evidence="1">
    <location>
        <begin position="460"/>
        <end position="470"/>
    </location>
</feature>
<sequence length="578" mass="63593">MTLIAENSIKLFLIMMDNKGLNINRPLLSVRRFSSSLTSSQKNENRKNESYLPVNKPSTESCKTGSTSRSVPFGWEHSPGRPKNEKNKQIQVTESPPSRFFKPRKIFKAECSKSRKKETSGSQNDSGEVYVDAVETISSGEMSFNSCSASGVIGLGSDVKPSGLLRAEPRMRDVILGRFLPAARAVASDAPQRTLKKIAVKEKPQVKKSVKMDDNHKKVQDDYDSDYEYHEHDTKSFKFCGLVPRFRSVNPVHGMCMKAKLPISPTNRIHAGSSCSSSFRETDGEPARSGVHKHRSRNNALKIESTESTNLEGSKLYNRLQGPAFSAELSGSIQSTVSEQSNTSSKKKGISVRGPAFSAELSGSIQSTVSEQSNSSARKKGISIRGPAIPFDLSGSIQSTVSEQSDTSSKKKSISFRELLADMKKTNEVTELDDQDSIIEKTVYIDTVHIAESPKEDSAPSCSKTQSSFNEPLESMHADESKHDMKGKKCKVSDADLELFGDAKGNQKLKGFQHLAPLPLPKSPSDSWLCRTLPSAKKAHTLWIPIYMPPSAVADDPKTDENDQLHSPQEQMNPMPES</sequence>
<feature type="region of interest" description="Disordered" evidence="1">
    <location>
        <begin position="270"/>
        <end position="308"/>
    </location>
</feature>
<dbReference type="InterPro" id="IPR007789">
    <property type="entry name" value="DUF688"/>
</dbReference>
<reference evidence="2" key="1">
    <citation type="journal article" date="2017" name="Nature">
        <title>The sunflower genome provides insights into oil metabolism, flowering and Asterid evolution.</title>
        <authorList>
            <person name="Badouin H."/>
            <person name="Gouzy J."/>
            <person name="Grassa C.J."/>
            <person name="Murat F."/>
            <person name="Staton S.E."/>
            <person name="Cottret L."/>
            <person name="Lelandais-Briere C."/>
            <person name="Owens G.L."/>
            <person name="Carrere S."/>
            <person name="Mayjonade B."/>
            <person name="Legrand L."/>
            <person name="Gill N."/>
            <person name="Kane N.C."/>
            <person name="Bowers J.E."/>
            <person name="Hubner S."/>
            <person name="Bellec A."/>
            <person name="Berard A."/>
            <person name="Berges H."/>
            <person name="Blanchet N."/>
            <person name="Boniface M.C."/>
            <person name="Brunel D."/>
            <person name="Catrice O."/>
            <person name="Chaidir N."/>
            <person name="Claudel C."/>
            <person name="Donnadieu C."/>
            <person name="Faraut T."/>
            <person name="Fievet G."/>
            <person name="Helmstetter N."/>
            <person name="King M."/>
            <person name="Knapp S.J."/>
            <person name="Lai Z."/>
            <person name="Le Paslier M.C."/>
            <person name="Lippi Y."/>
            <person name="Lorenzon L."/>
            <person name="Mandel J.R."/>
            <person name="Marage G."/>
            <person name="Marchand G."/>
            <person name="Marquand E."/>
            <person name="Bret-Mestries E."/>
            <person name="Morien E."/>
            <person name="Nambeesan S."/>
            <person name="Nguyen T."/>
            <person name="Pegot-Espagnet P."/>
            <person name="Pouilly N."/>
            <person name="Raftis F."/>
            <person name="Sallet E."/>
            <person name="Schiex T."/>
            <person name="Thomas J."/>
            <person name="Vandecasteele C."/>
            <person name="Vares D."/>
            <person name="Vear F."/>
            <person name="Vautrin S."/>
            <person name="Crespi M."/>
            <person name="Mangin B."/>
            <person name="Burke J.M."/>
            <person name="Salse J."/>
            <person name="Munos S."/>
            <person name="Vincourt P."/>
            <person name="Rieseberg L.H."/>
            <person name="Langlade N.B."/>
        </authorList>
    </citation>
    <scope>NUCLEOTIDE SEQUENCE</scope>
    <source>
        <tissue evidence="2">Leaves</tissue>
    </source>
</reference>
<organism evidence="2 3">
    <name type="scientific">Helianthus annuus</name>
    <name type="common">Common sunflower</name>
    <dbReference type="NCBI Taxonomy" id="4232"/>
    <lineage>
        <taxon>Eukaryota</taxon>
        <taxon>Viridiplantae</taxon>
        <taxon>Streptophyta</taxon>
        <taxon>Embryophyta</taxon>
        <taxon>Tracheophyta</taxon>
        <taxon>Spermatophyta</taxon>
        <taxon>Magnoliopsida</taxon>
        <taxon>eudicotyledons</taxon>
        <taxon>Gunneridae</taxon>
        <taxon>Pentapetalae</taxon>
        <taxon>asterids</taxon>
        <taxon>campanulids</taxon>
        <taxon>Asterales</taxon>
        <taxon>Asteraceae</taxon>
        <taxon>Asteroideae</taxon>
        <taxon>Heliantheae alliance</taxon>
        <taxon>Heliantheae</taxon>
        <taxon>Helianthus</taxon>
    </lineage>
</organism>
<comment type="caution">
    <text evidence="2">The sequence shown here is derived from an EMBL/GenBank/DDBJ whole genome shotgun (WGS) entry which is preliminary data.</text>
</comment>
<feature type="compositionally biased region" description="Basic and acidic residues" evidence="1">
    <location>
        <begin position="78"/>
        <end position="88"/>
    </location>
</feature>
<feature type="compositionally biased region" description="Polar residues" evidence="1">
    <location>
        <begin position="56"/>
        <end position="70"/>
    </location>
</feature>
<dbReference type="PANTHER" id="PTHR33671">
    <property type="entry name" value="N-METHYLTRANSFERASE, PUTATIVE (DUF688)-RELATED"/>
    <property type="match status" value="1"/>
</dbReference>
<dbReference type="EMBL" id="MNCJ02000331">
    <property type="protein sequence ID" value="KAF5761798.1"/>
    <property type="molecule type" value="Genomic_DNA"/>
</dbReference>
<feature type="region of interest" description="Disordered" evidence="1">
    <location>
        <begin position="37"/>
        <end position="95"/>
    </location>
</feature>
<reference evidence="2" key="2">
    <citation type="submission" date="2020-06" db="EMBL/GenBank/DDBJ databases">
        <title>Helianthus annuus Genome sequencing and assembly Release 2.</title>
        <authorList>
            <person name="Gouzy J."/>
            <person name="Langlade N."/>
            <person name="Munos S."/>
        </authorList>
    </citation>
    <scope>NUCLEOTIDE SEQUENCE</scope>
    <source>
        <tissue evidence="2">Leaves</tissue>
    </source>
</reference>
<feature type="compositionally biased region" description="Basic and acidic residues" evidence="1">
    <location>
        <begin position="474"/>
        <end position="484"/>
    </location>
</feature>
<feature type="region of interest" description="Disordered" evidence="1">
    <location>
        <begin position="361"/>
        <end position="381"/>
    </location>
</feature>
<dbReference type="Pfam" id="PF05097">
    <property type="entry name" value="DUF688"/>
    <property type="match status" value="1"/>
</dbReference>
<dbReference type="Proteomes" id="UP000215914">
    <property type="component" value="Unassembled WGS sequence"/>
</dbReference>
<dbReference type="Gramene" id="mRNA:HanXRQr2_Chr16g0769281">
    <property type="protein sequence ID" value="mRNA:HanXRQr2_Chr16g0769281"/>
    <property type="gene ID" value="HanXRQr2_Chr16g0769281"/>
</dbReference>
<evidence type="ECO:0000313" key="2">
    <source>
        <dbReference type="EMBL" id="KAF5761798.1"/>
    </source>
</evidence>
<evidence type="ECO:0000313" key="3">
    <source>
        <dbReference type="Proteomes" id="UP000215914"/>
    </source>
</evidence>
<feature type="compositionally biased region" description="Polar residues" evidence="1">
    <location>
        <begin position="361"/>
        <end position="376"/>
    </location>
</feature>
<dbReference type="PANTHER" id="PTHR33671:SF2">
    <property type="entry name" value="N-METHYLTRANSFERASE, PUTATIVE (DUF688)-RELATED"/>
    <property type="match status" value="1"/>
</dbReference>
<accession>A0A9K3DWW7</accession>
<feature type="region of interest" description="Disordered" evidence="1">
    <location>
        <begin position="454"/>
        <end position="487"/>
    </location>
</feature>
<evidence type="ECO:0000256" key="1">
    <source>
        <dbReference type="SAM" id="MobiDB-lite"/>
    </source>
</evidence>
<feature type="compositionally biased region" description="Basic and acidic residues" evidence="1">
    <location>
        <begin position="555"/>
        <end position="564"/>
    </location>
</feature>
<protein>
    <submittedName>
        <fullName evidence="2">Uncharacterized protein</fullName>
    </submittedName>
</protein>
<dbReference type="AlphaFoldDB" id="A0A9K3DWW7"/>
<feature type="region of interest" description="Disordered" evidence="1">
    <location>
        <begin position="550"/>
        <end position="578"/>
    </location>
</feature>
<name>A0A9K3DWW7_HELAN</name>
<proteinExistence type="predicted"/>
<gene>
    <name evidence="2" type="ORF">HanXRQr2_Chr16g0769281</name>
</gene>
<keyword evidence="3" id="KW-1185">Reference proteome</keyword>